<evidence type="ECO:0000313" key="10">
    <source>
        <dbReference type="Proteomes" id="UP000664654"/>
    </source>
</evidence>
<evidence type="ECO:0000256" key="4">
    <source>
        <dbReference type="ARBA" id="ARBA00022989"/>
    </source>
</evidence>
<dbReference type="PANTHER" id="PTHR43738">
    <property type="entry name" value="ABC TRANSPORTER, MEMBRANE PROTEIN"/>
    <property type="match status" value="1"/>
</dbReference>
<keyword evidence="10" id="KW-1185">Reference proteome</keyword>
<dbReference type="InterPro" id="IPR025857">
    <property type="entry name" value="MacB_PCD"/>
</dbReference>
<dbReference type="Proteomes" id="UP000664654">
    <property type="component" value="Unassembled WGS sequence"/>
</dbReference>
<accession>A0A939DL97</accession>
<evidence type="ECO:0000256" key="3">
    <source>
        <dbReference type="ARBA" id="ARBA00022692"/>
    </source>
</evidence>
<name>A0A939DL97_9ALTE</name>
<proteinExistence type="predicted"/>
<comment type="subcellular location">
    <subcellularLocation>
        <location evidence="1">Cell membrane</location>
        <topology evidence="1">Multi-pass membrane protein</topology>
    </subcellularLocation>
</comment>
<evidence type="ECO:0000259" key="7">
    <source>
        <dbReference type="Pfam" id="PF02687"/>
    </source>
</evidence>
<evidence type="ECO:0000256" key="2">
    <source>
        <dbReference type="ARBA" id="ARBA00022475"/>
    </source>
</evidence>
<evidence type="ECO:0000256" key="1">
    <source>
        <dbReference type="ARBA" id="ARBA00004651"/>
    </source>
</evidence>
<comment type="caution">
    <text evidence="9">The sequence shown here is derived from an EMBL/GenBank/DDBJ whole genome shotgun (WGS) entry which is preliminary data.</text>
</comment>
<dbReference type="Pfam" id="PF02687">
    <property type="entry name" value="FtsX"/>
    <property type="match status" value="1"/>
</dbReference>
<evidence type="ECO:0000259" key="8">
    <source>
        <dbReference type="Pfam" id="PF12704"/>
    </source>
</evidence>
<dbReference type="GO" id="GO:0005886">
    <property type="term" value="C:plasma membrane"/>
    <property type="evidence" value="ECO:0007669"/>
    <property type="project" value="UniProtKB-SubCell"/>
</dbReference>
<dbReference type="PANTHER" id="PTHR43738:SF3">
    <property type="entry name" value="ABC TRANSPORTER PERMEASE"/>
    <property type="match status" value="1"/>
</dbReference>
<feature type="transmembrane region" description="Helical" evidence="6">
    <location>
        <begin position="349"/>
        <end position="374"/>
    </location>
</feature>
<keyword evidence="3 6" id="KW-0812">Transmembrane</keyword>
<feature type="transmembrane region" description="Helical" evidence="6">
    <location>
        <begin position="259"/>
        <end position="283"/>
    </location>
</feature>
<evidence type="ECO:0000256" key="5">
    <source>
        <dbReference type="ARBA" id="ARBA00023136"/>
    </source>
</evidence>
<dbReference type="InterPro" id="IPR051125">
    <property type="entry name" value="ABC-4/HrtB_transporter"/>
</dbReference>
<organism evidence="9 10">
    <name type="scientific">Bowmanella dokdonensis</name>
    <dbReference type="NCBI Taxonomy" id="751969"/>
    <lineage>
        <taxon>Bacteria</taxon>
        <taxon>Pseudomonadati</taxon>
        <taxon>Pseudomonadota</taxon>
        <taxon>Gammaproteobacteria</taxon>
        <taxon>Alteromonadales</taxon>
        <taxon>Alteromonadaceae</taxon>
        <taxon>Bowmanella</taxon>
    </lineage>
</organism>
<evidence type="ECO:0000256" key="6">
    <source>
        <dbReference type="SAM" id="Phobius"/>
    </source>
</evidence>
<reference evidence="9" key="1">
    <citation type="submission" date="2021-03" db="EMBL/GenBank/DDBJ databases">
        <title>novel species isolated from a fishpond in China.</title>
        <authorList>
            <person name="Lu H."/>
            <person name="Cai Z."/>
        </authorList>
    </citation>
    <scope>NUCLEOTIDE SEQUENCE</scope>
    <source>
        <strain evidence="9">JCM 30855</strain>
    </source>
</reference>
<sequence>MKVLSLLKELLQAYRLRLCLLALATTLAFLTYGVLGAFRYSLNSGDAEVSESRLIVTHRMGLMQTLPLSYVEQLAGFPGVEQVGHATWQGLFYQDQKNMPMILAVTPRQWFEQHPDMVVDDVTRDRFLIQRDGLLVSEGLAKKYGWQVGDNIPLKSFIFMPPGNEPAWKYRLSGTFHSDESGGGRNYAITHYEYFNQGRSVWKDTVGTLVVSPDASTDIMELAQRIDAHFAQSNHPTSSNTDKEFHAEFFAQFGNVVQLISIVTAIVFVALLLIVTSGMTLTVRQMSRQLGILRVMGYSGTQLYALVLSLMLVIVATGALLGISAAGLFNLLVTDALPQFLPSVFLPASVIGEVVLIALGIAVGGSVLPGWIALTSSIGRVLTVEQAG</sequence>
<keyword evidence="2" id="KW-1003">Cell membrane</keyword>
<feature type="domain" description="MacB-like periplasmic core" evidence="8">
    <location>
        <begin position="23"/>
        <end position="228"/>
    </location>
</feature>
<protein>
    <recommendedName>
        <fullName evidence="11">ABC3 transporter permease protein domain-containing protein</fullName>
    </recommendedName>
</protein>
<keyword evidence="5 6" id="KW-0472">Membrane</keyword>
<dbReference type="EMBL" id="JAFKCV010000001">
    <property type="protein sequence ID" value="MBN7823941.1"/>
    <property type="molecule type" value="Genomic_DNA"/>
</dbReference>
<dbReference type="AlphaFoldDB" id="A0A939DL97"/>
<evidence type="ECO:0008006" key="11">
    <source>
        <dbReference type="Google" id="ProtNLM"/>
    </source>
</evidence>
<feature type="transmembrane region" description="Helical" evidence="6">
    <location>
        <begin position="303"/>
        <end position="329"/>
    </location>
</feature>
<dbReference type="RefSeq" id="WP_206572044.1">
    <property type="nucleotide sequence ID" value="NZ_JAFKCV010000001.1"/>
</dbReference>
<evidence type="ECO:0000313" key="9">
    <source>
        <dbReference type="EMBL" id="MBN7823941.1"/>
    </source>
</evidence>
<dbReference type="InterPro" id="IPR003838">
    <property type="entry name" value="ABC3_permease_C"/>
</dbReference>
<keyword evidence="4 6" id="KW-1133">Transmembrane helix</keyword>
<gene>
    <name evidence="9" type="ORF">J0A66_01770</name>
</gene>
<dbReference type="Pfam" id="PF12704">
    <property type="entry name" value="MacB_PCD"/>
    <property type="match status" value="1"/>
</dbReference>
<feature type="domain" description="ABC3 transporter permease C-terminal" evidence="7">
    <location>
        <begin position="262"/>
        <end position="377"/>
    </location>
</feature>